<evidence type="ECO:0000256" key="5">
    <source>
        <dbReference type="ARBA" id="ARBA00019150"/>
    </source>
</evidence>
<feature type="region of interest" description="Disordered" evidence="9">
    <location>
        <begin position="1"/>
        <end position="24"/>
    </location>
</feature>
<evidence type="ECO:0000256" key="3">
    <source>
        <dbReference type="ARBA" id="ARBA00008088"/>
    </source>
</evidence>
<dbReference type="Pfam" id="PF06026">
    <property type="entry name" value="Rib_5-P_isom_A"/>
    <property type="match status" value="1"/>
</dbReference>
<protein>
    <recommendedName>
        <fullName evidence="5">Ribose-5-phosphate isomerase</fullName>
        <ecNumber evidence="4">5.3.1.6</ecNumber>
    </recommendedName>
    <alternativeName>
        <fullName evidence="8">D-ribose-5-phosphate ketol-isomerase</fullName>
    </alternativeName>
    <alternativeName>
        <fullName evidence="7">Phosphoriboisomerase</fullName>
    </alternativeName>
</protein>
<evidence type="ECO:0000256" key="9">
    <source>
        <dbReference type="SAM" id="MobiDB-lite"/>
    </source>
</evidence>
<evidence type="ECO:0000256" key="4">
    <source>
        <dbReference type="ARBA" id="ARBA00011959"/>
    </source>
</evidence>
<feature type="compositionally biased region" description="Pro residues" evidence="9">
    <location>
        <begin position="13"/>
        <end position="22"/>
    </location>
</feature>
<dbReference type="PANTHER" id="PTHR11934">
    <property type="entry name" value="RIBOSE-5-PHOSPHATE ISOMERASE"/>
    <property type="match status" value="1"/>
</dbReference>
<dbReference type="Gene3D" id="3.30.70.260">
    <property type="match status" value="1"/>
</dbReference>
<name>A0A9P8L690_9PEZI</name>
<dbReference type="SUPFAM" id="SSF75445">
    <property type="entry name" value="D-ribose-5-phosphate isomerase (RpiA), lid domain"/>
    <property type="match status" value="1"/>
</dbReference>
<evidence type="ECO:0000256" key="7">
    <source>
        <dbReference type="ARBA" id="ARBA00029734"/>
    </source>
</evidence>
<dbReference type="AlphaFoldDB" id="A0A9P8L690"/>
<feature type="compositionally biased region" description="Low complexity" evidence="9">
    <location>
        <begin position="1"/>
        <end position="12"/>
    </location>
</feature>
<evidence type="ECO:0000256" key="2">
    <source>
        <dbReference type="ARBA" id="ARBA00004988"/>
    </source>
</evidence>
<dbReference type="OrthoDB" id="1555531at2759"/>
<dbReference type="FunFam" id="3.40.50.1360:FF:000014">
    <property type="entry name" value="Ribose 5-phosphate isomerase"/>
    <property type="match status" value="1"/>
</dbReference>
<dbReference type="GO" id="GO:0005737">
    <property type="term" value="C:cytoplasm"/>
    <property type="evidence" value="ECO:0007669"/>
    <property type="project" value="TreeGrafter"/>
</dbReference>
<gene>
    <name evidence="10" type="ORF">FGG08_000157</name>
</gene>
<proteinExistence type="inferred from homology"/>
<dbReference type="EMBL" id="JAGHQL010000002">
    <property type="protein sequence ID" value="KAH0547668.1"/>
    <property type="molecule type" value="Genomic_DNA"/>
</dbReference>
<keyword evidence="11" id="KW-1185">Reference proteome</keyword>
<comment type="caution">
    <text evidence="10">The sequence shown here is derived from an EMBL/GenBank/DDBJ whole genome shotgun (WGS) entry which is preliminary data.</text>
</comment>
<dbReference type="InterPro" id="IPR004788">
    <property type="entry name" value="Ribose5P_isomerase_type_A"/>
</dbReference>
<dbReference type="PANTHER" id="PTHR11934:SF0">
    <property type="entry name" value="RIBOSE-5-PHOSPHATE ISOMERASE"/>
    <property type="match status" value="1"/>
</dbReference>
<dbReference type="GO" id="GO:0009052">
    <property type="term" value="P:pentose-phosphate shunt, non-oxidative branch"/>
    <property type="evidence" value="ECO:0007669"/>
    <property type="project" value="InterPro"/>
</dbReference>
<evidence type="ECO:0000256" key="8">
    <source>
        <dbReference type="ARBA" id="ARBA00032273"/>
    </source>
</evidence>
<comment type="pathway">
    <text evidence="2">Carbohydrate degradation; pentose phosphate pathway; D-ribose 5-phosphate from D-ribulose 5-phosphate (non-oxidative stage): step 1/1.</text>
</comment>
<dbReference type="Proteomes" id="UP000698800">
    <property type="component" value="Unassembled WGS sequence"/>
</dbReference>
<evidence type="ECO:0000313" key="10">
    <source>
        <dbReference type="EMBL" id="KAH0547668.1"/>
    </source>
</evidence>
<dbReference type="GO" id="GO:0006014">
    <property type="term" value="P:D-ribose metabolic process"/>
    <property type="evidence" value="ECO:0007669"/>
    <property type="project" value="TreeGrafter"/>
</dbReference>
<dbReference type="InterPro" id="IPR037171">
    <property type="entry name" value="NagB/RpiA_transferase-like"/>
</dbReference>
<evidence type="ECO:0000256" key="1">
    <source>
        <dbReference type="ARBA" id="ARBA00001713"/>
    </source>
</evidence>
<comment type="catalytic activity">
    <reaction evidence="1">
        <text>aldehydo-D-ribose 5-phosphate = D-ribulose 5-phosphate</text>
        <dbReference type="Rhea" id="RHEA:14657"/>
        <dbReference type="ChEBI" id="CHEBI:58121"/>
        <dbReference type="ChEBI" id="CHEBI:58273"/>
        <dbReference type="EC" id="5.3.1.6"/>
    </reaction>
</comment>
<dbReference type="Gene3D" id="3.40.50.1360">
    <property type="match status" value="1"/>
</dbReference>
<sequence length="286" mass="30254">MPQAAPAAQPFLSPHPPPPKTPLTPLQAAKRAAAYHAVSDHLLPNHTYVGIGSGSTIVYVVEAISTLPRSLTSHMTFLTTGHQSRALIYDAGLRYTNIDTLPLDGAGAVRMLDVAFDGADEVDAELNVIKGGGACLFQEKLVVVSAKKFVCVADHRKLSPSLLTSFPSIPVEILPLSTQHVLASLRLLGSPSPTLRSGLPAKAGPVITDNAGFIVDAPFPPLLPSQEPSDEGSRHDVATLAKRIKEIVGVVEVGLFFGAQKPAVVYFGMDDGGVMVKTLEKTEQRS</sequence>
<dbReference type="EC" id="5.3.1.6" evidence="4"/>
<dbReference type="NCBIfam" id="TIGR00021">
    <property type="entry name" value="rpiA"/>
    <property type="match status" value="1"/>
</dbReference>
<accession>A0A9P8L690</accession>
<dbReference type="CDD" id="cd01398">
    <property type="entry name" value="RPI_A"/>
    <property type="match status" value="1"/>
</dbReference>
<dbReference type="GO" id="GO:0004751">
    <property type="term" value="F:ribose-5-phosphate isomerase activity"/>
    <property type="evidence" value="ECO:0007669"/>
    <property type="project" value="UniProtKB-EC"/>
</dbReference>
<organism evidence="10 11">
    <name type="scientific">Glutinoglossum americanum</name>
    <dbReference type="NCBI Taxonomy" id="1670608"/>
    <lineage>
        <taxon>Eukaryota</taxon>
        <taxon>Fungi</taxon>
        <taxon>Dikarya</taxon>
        <taxon>Ascomycota</taxon>
        <taxon>Pezizomycotina</taxon>
        <taxon>Geoglossomycetes</taxon>
        <taxon>Geoglossales</taxon>
        <taxon>Geoglossaceae</taxon>
        <taxon>Glutinoglossum</taxon>
    </lineage>
</organism>
<reference evidence="10" key="1">
    <citation type="submission" date="2021-03" db="EMBL/GenBank/DDBJ databases">
        <title>Comparative genomics and phylogenomic investigation of the class Geoglossomycetes provide insights into ecological specialization and systematics.</title>
        <authorList>
            <person name="Melie T."/>
            <person name="Pirro S."/>
            <person name="Miller A.N."/>
            <person name="Quandt A."/>
        </authorList>
    </citation>
    <scope>NUCLEOTIDE SEQUENCE</scope>
    <source>
        <strain evidence="10">GBOQ0MN5Z8</strain>
    </source>
</reference>
<evidence type="ECO:0000313" key="11">
    <source>
        <dbReference type="Proteomes" id="UP000698800"/>
    </source>
</evidence>
<keyword evidence="6" id="KW-0413">Isomerase</keyword>
<dbReference type="SUPFAM" id="SSF100950">
    <property type="entry name" value="NagB/RpiA/CoA transferase-like"/>
    <property type="match status" value="1"/>
</dbReference>
<comment type="similarity">
    <text evidence="3">Belongs to the ribose 5-phosphate isomerase family.</text>
</comment>
<evidence type="ECO:0000256" key="6">
    <source>
        <dbReference type="ARBA" id="ARBA00023235"/>
    </source>
</evidence>